<dbReference type="Pfam" id="PF13551">
    <property type="entry name" value="HTH_29"/>
    <property type="match status" value="1"/>
</dbReference>
<dbReference type="EMBL" id="CP000582">
    <property type="protein sequence ID" value="ABO94455.1"/>
    <property type="molecule type" value="Genomic_DNA"/>
</dbReference>
<evidence type="ECO:0000313" key="3">
    <source>
        <dbReference type="Proteomes" id="UP000001568"/>
    </source>
</evidence>
<evidence type="ECO:0000256" key="1">
    <source>
        <dbReference type="SAM" id="MobiDB-lite"/>
    </source>
</evidence>
<feature type="compositionally biased region" description="Basic and acidic residues" evidence="1">
    <location>
        <begin position="11"/>
        <end position="22"/>
    </location>
</feature>
<organism evidence="2 3">
    <name type="scientific">Ostreococcus lucimarinus (strain CCE9901)</name>
    <dbReference type="NCBI Taxonomy" id="436017"/>
    <lineage>
        <taxon>Eukaryota</taxon>
        <taxon>Viridiplantae</taxon>
        <taxon>Chlorophyta</taxon>
        <taxon>Mamiellophyceae</taxon>
        <taxon>Mamiellales</taxon>
        <taxon>Bathycoccaceae</taxon>
        <taxon>Ostreococcus</taxon>
    </lineage>
</organism>
<dbReference type="HOGENOM" id="CLU_941322_0_0_1"/>
<dbReference type="GeneID" id="5000247"/>
<dbReference type="KEGG" id="olu:OSTLU_119528"/>
<sequence>MIWPLGVLNRGTERRGSDEERTPSSSNRARRRTKLEVHGDARTRPKSARLRKRKETPSRIVPGPLLSPFKAPSGVRARDGRELSDTERAAFAKCMHFATRCGQASVADVCKEWGISKSHGYKILNRWRTEESVQSRPRSGRPRALTEEDMHTLECLSEELKGYFTWESLAKRFTEKTGKRVSCTAVYSSCKSAGWRQVCERYVPCLSATDVARRLEQYHEYHDRERLERCWDVKTAVTKCILDANGTNDYKLPHGIKHEEPIFVDIFLDSDDTDDPVARTLDYEGLHASLPSSLPR</sequence>
<proteinExistence type="predicted"/>
<evidence type="ECO:0000313" key="2">
    <source>
        <dbReference type="EMBL" id="ABO94455.1"/>
    </source>
</evidence>
<dbReference type="RefSeq" id="XP_001416162.1">
    <property type="nucleotide sequence ID" value="XM_001416125.1"/>
</dbReference>
<protein>
    <submittedName>
        <fullName evidence="2">Transposase-like protein</fullName>
    </submittedName>
</protein>
<feature type="compositionally biased region" description="Basic residues" evidence="1">
    <location>
        <begin position="44"/>
        <end position="54"/>
    </location>
</feature>
<feature type="compositionally biased region" description="Basic and acidic residues" evidence="1">
    <location>
        <begin position="34"/>
        <end position="43"/>
    </location>
</feature>
<dbReference type="OrthoDB" id="155387at2759"/>
<dbReference type="Gramene" id="ABO94455">
    <property type="protein sequence ID" value="ABO94455"/>
    <property type="gene ID" value="OSTLU_119528"/>
</dbReference>
<dbReference type="SUPFAM" id="SSF46689">
    <property type="entry name" value="Homeodomain-like"/>
    <property type="match status" value="1"/>
</dbReference>
<keyword evidence="3" id="KW-1185">Reference proteome</keyword>
<dbReference type="AlphaFoldDB" id="A4RSZ2"/>
<reference evidence="2 3" key="1">
    <citation type="journal article" date="2007" name="Proc. Natl. Acad. Sci. U.S.A.">
        <title>The tiny eukaryote Ostreococcus provides genomic insights into the paradox of plankton speciation.</title>
        <authorList>
            <person name="Palenik B."/>
            <person name="Grimwood J."/>
            <person name="Aerts A."/>
            <person name="Rouze P."/>
            <person name="Salamov A."/>
            <person name="Putnam N."/>
            <person name="Dupont C."/>
            <person name="Jorgensen R."/>
            <person name="Derelle E."/>
            <person name="Rombauts S."/>
            <person name="Zhou K."/>
            <person name="Otillar R."/>
            <person name="Merchant S.S."/>
            <person name="Podell S."/>
            <person name="Gaasterland T."/>
            <person name="Napoli C."/>
            <person name="Gendler K."/>
            <person name="Manuell A."/>
            <person name="Tai V."/>
            <person name="Vallon O."/>
            <person name="Piganeau G."/>
            <person name="Jancek S."/>
            <person name="Heijde M."/>
            <person name="Jabbari K."/>
            <person name="Bowler C."/>
            <person name="Lohr M."/>
            <person name="Robbens S."/>
            <person name="Werner G."/>
            <person name="Dubchak I."/>
            <person name="Pazour G.J."/>
            <person name="Ren Q."/>
            <person name="Paulsen I."/>
            <person name="Delwiche C."/>
            <person name="Schmutz J."/>
            <person name="Rokhsar D."/>
            <person name="Van de Peer Y."/>
            <person name="Moreau H."/>
            <person name="Grigoriev I.V."/>
        </authorList>
    </citation>
    <scope>NUCLEOTIDE SEQUENCE [LARGE SCALE GENOMIC DNA]</scope>
    <source>
        <strain evidence="2 3">CCE9901</strain>
    </source>
</reference>
<accession>A4RSZ2</accession>
<feature type="region of interest" description="Disordered" evidence="1">
    <location>
        <begin position="1"/>
        <end position="81"/>
    </location>
</feature>
<dbReference type="OMA" id="CKSAGWR"/>
<name>A4RSZ2_OSTLU</name>
<dbReference type="Proteomes" id="UP000001568">
    <property type="component" value="Chromosome 2"/>
</dbReference>
<dbReference type="InterPro" id="IPR009057">
    <property type="entry name" value="Homeodomain-like_sf"/>
</dbReference>
<gene>
    <name evidence="2" type="primary">TraS4</name>
    <name evidence="2" type="ORF">OSTLU_119528</name>
</gene>